<comment type="catalytic activity">
    <reaction evidence="7 10">
        <text>lipid IVA (E. coli) + CMP-3-deoxy-beta-D-manno-octulosonate = alpha-Kdo-(2-&gt;6)-lipid IVA (E. coli) + CMP + H(+)</text>
        <dbReference type="Rhea" id="RHEA:28066"/>
        <dbReference type="ChEBI" id="CHEBI:15378"/>
        <dbReference type="ChEBI" id="CHEBI:58603"/>
        <dbReference type="ChEBI" id="CHEBI:60364"/>
        <dbReference type="ChEBI" id="CHEBI:60377"/>
        <dbReference type="ChEBI" id="CHEBI:85987"/>
        <dbReference type="EC" id="2.4.99.12"/>
    </reaction>
</comment>
<comment type="function">
    <text evidence="1 10">Involved in lipopolysaccharide (LPS) biosynthesis. Catalyzes the transfer of 3-deoxy-D-manno-octulosonate (Kdo) residue(s) from CMP-Kdo to lipid IV(A), the tetraacyldisaccharide-1,4'-bisphosphate precursor of lipid A.</text>
</comment>
<evidence type="ECO:0000256" key="6">
    <source>
        <dbReference type="ARBA" id="ARBA00031445"/>
    </source>
</evidence>
<evidence type="ECO:0000256" key="4">
    <source>
        <dbReference type="ARBA" id="ARBA00019077"/>
    </source>
</evidence>
<dbReference type="Gene3D" id="3.40.50.2000">
    <property type="entry name" value="Glycogen Phosphorylase B"/>
    <property type="match status" value="1"/>
</dbReference>
<dbReference type="EMBL" id="FRXO01000001">
    <property type="protein sequence ID" value="SHO59980.1"/>
    <property type="molecule type" value="Genomic_DNA"/>
</dbReference>
<dbReference type="GO" id="GO:0009244">
    <property type="term" value="P:lipopolysaccharide core region biosynthetic process"/>
    <property type="evidence" value="ECO:0007669"/>
    <property type="project" value="UniProtKB-UniRule"/>
</dbReference>
<feature type="site" description="Transition state stabilizer" evidence="9">
    <location>
        <position position="211"/>
    </location>
</feature>
<dbReference type="GO" id="GO:0005886">
    <property type="term" value="C:plasma membrane"/>
    <property type="evidence" value="ECO:0007669"/>
    <property type="project" value="UniProtKB-SubCell"/>
</dbReference>
<dbReference type="UniPathway" id="UPA00958"/>
<comment type="pathway">
    <text evidence="2 10">Bacterial outer membrane biogenesis; LPS core biosynthesis.</text>
</comment>
<dbReference type="RefSeq" id="WP_073625298.1">
    <property type="nucleotide sequence ID" value="NZ_FRXO01000001.1"/>
</dbReference>
<dbReference type="PANTHER" id="PTHR42755:SF1">
    <property type="entry name" value="3-DEOXY-D-MANNO-OCTULOSONIC ACID TRANSFERASE, MITOCHONDRIAL-RELATED"/>
    <property type="match status" value="1"/>
</dbReference>
<evidence type="ECO:0000256" key="10">
    <source>
        <dbReference type="RuleBase" id="RU365103"/>
    </source>
</evidence>
<dbReference type="Gene3D" id="3.40.50.11720">
    <property type="entry name" value="3-Deoxy-D-manno-octulosonic-acid transferase, N-terminal domain"/>
    <property type="match status" value="1"/>
</dbReference>
<protein>
    <recommendedName>
        <fullName evidence="4 10">3-deoxy-D-manno-octulosonic acid transferase</fullName>
        <shortName evidence="10">Kdo transferase</shortName>
        <ecNumber evidence="3 10">2.4.99.12</ecNumber>
    </recommendedName>
    <alternativeName>
        <fullName evidence="6 10">Lipid IV(A) 3-deoxy-D-manno-octulosonic acid transferase</fullName>
    </alternativeName>
</protein>
<organism evidence="12 13">
    <name type="scientific">Pseudoxanthobacter soli DSM 19599</name>
    <dbReference type="NCBI Taxonomy" id="1123029"/>
    <lineage>
        <taxon>Bacteria</taxon>
        <taxon>Pseudomonadati</taxon>
        <taxon>Pseudomonadota</taxon>
        <taxon>Alphaproteobacteria</taxon>
        <taxon>Hyphomicrobiales</taxon>
        <taxon>Segnochrobactraceae</taxon>
        <taxon>Pseudoxanthobacter</taxon>
    </lineage>
</organism>
<accession>A0A1M7Z5C3</accession>
<feature type="active site" description="Proton acceptor" evidence="8">
    <location>
        <position position="67"/>
    </location>
</feature>
<sequence length="432" mass="45766">MADAAGGLLPLWRYAGFVARPALKLVLAVRTANGKEDPARRGERFGRASAPRPAGNLVWVHAASVGEITAALPLVEALTARGHNVLATTGTVTSARVAAERLPAGAVHQFVPLDIVPYLSRFLDYWRPSAALFVESEIWPTTIGELERRGIPRIVVNGRMSERSHGGWRRWPGAARALFGELTACLAQTSADAERFSDLGVKNVHISGNLKFDVAPLPIDEAELAALKAALNGRPCWVAASTHAGEEDMVAFAHARLSARWPDLLTFVVPRHPERGPAIAQRLNPAGQGDSVALRSRRDPITPNTRFYVADSIGEIGLFFRLSPVAFVGGSLVDIGGHNPIEPIRLDAAVVSGPHVANFRSIYADLGNAGGIVSVEDGDMLAHAVGGLLSDPKSAQASVALAKAVLDQHSGSVGRTLDVLTPFLGPATERAA</sequence>
<keyword evidence="10" id="KW-0472">Membrane</keyword>
<evidence type="ECO:0000259" key="11">
    <source>
        <dbReference type="Pfam" id="PF04413"/>
    </source>
</evidence>
<keyword evidence="5 10" id="KW-0808">Transferase</keyword>
<evidence type="ECO:0000313" key="12">
    <source>
        <dbReference type="EMBL" id="SHO59980.1"/>
    </source>
</evidence>
<dbReference type="GO" id="GO:0043842">
    <property type="term" value="F:Kdo transferase activity"/>
    <property type="evidence" value="ECO:0007669"/>
    <property type="project" value="UniProtKB-EC"/>
</dbReference>
<evidence type="ECO:0000313" key="13">
    <source>
        <dbReference type="Proteomes" id="UP000186406"/>
    </source>
</evidence>
<keyword evidence="13" id="KW-1185">Reference proteome</keyword>
<dbReference type="EC" id="2.4.99.12" evidence="3 10"/>
<evidence type="ECO:0000256" key="5">
    <source>
        <dbReference type="ARBA" id="ARBA00022679"/>
    </source>
</evidence>
<evidence type="ECO:0000256" key="7">
    <source>
        <dbReference type="ARBA" id="ARBA00049183"/>
    </source>
</evidence>
<dbReference type="Pfam" id="PF04413">
    <property type="entry name" value="Glycos_transf_N"/>
    <property type="match status" value="1"/>
</dbReference>
<evidence type="ECO:0000256" key="2">
    <source>
        <dbReference type="ARBA" id="ARBA00004713"/>
    </source>
</evidence>
<dbReference type="OrthoDB" id="9789797at2"/>
<gene>
    <name evidence="12" type="ORF">SAMN02745172_00133</name>
</gene>
<dbReference type="GO" id="GO:0009245">
    <property type="term" value="P:lipid A biosynthetic process"/>
    <property type="evidence" value="ECO:0007669"/>
    <property type="project" value="TreeGrafter"/>
</dbReference>
<proteinExistence type="inferred from homology"/>
<evidence type="ECO:0000256" key="9">
    <source>
        <dbReference type="PIRSR" id="PIRSR639901-2"/>
    </source>
</evidence>
<evidence type="ECO:0000256" key="8">
    <source>
        <dbReference type="PIRSR" id="PIRSR639901-1"/>
    </source>
</evidence>
<evidence type="ECO:0000256" key="3">
    <source>
        <dbReference type="ARBA" id="ARBA00012621"/>
    </source>
</evidence>
<keyword evidence="10" id="KW-0448">Lipopolysaccharide biosynthesis</keyword>
<keyword evidence="10" id="KW-1003">Cell membrane</keyword>
<feature type="domain" description="3-deoxy-D-manno-octulosonic-acid transferase N-terminal" evidence="11">
    <location>
        <begin position="40"/>
        <end position="214"/>
    </location>
</feature>
<name>A0A1M7Z5C3_9HYPH</name>
<reference evidence="12 13" key="1">
    <citation type="submission" date="2016-12" db="EMBL/GenBank/DDBJ databases">
        <authorList>
            <person name="Song W.-J."/>
            <person name="Kurnit D.M."/>
        </authorList>
    </citation>
    <scope>NUCLEOTIDE SEQUENCE [LARGE SCALE GENOMIC DNA]</scope>
    <source>
        <strain evidence="12 13">DSM 19599</strain>
    </source>
</reference>
<comment type="similarity">
    <text evidence="10">Belongs to the glycosyltransferase group 1 family.</text>
</comment>
<dbReference type="PANTHER" id="PTHR42755">
    <property type="entry name" value="3-DEOXY-MANNO-OCTULOSONATE CYTIDYLYLTRANSFERASE"/>
    <property type="match status" value="1"/>
</dbReference>
<evidence type="ECO:0000256" key="1">
    <source>
        <dbReference type="ARBA" id="ARBA00003394"/>
    </source>
</evidence>
<dbReference type="STRING" id="1123029.SAMN02745172_00133"/>
<dbReference type="AlphaFoldDB" id="A0A1M7Z5C3"/>
<dbReference type="InterPro" id="IPR039901">
    <property type="entry name" value="Kdotransferase"/>
</dbReference>
<feature type="site" description="Transition state stabilizer" evidence="9">
    <location>
        <position position="135"/>
    </location>
</feature>
<comment type="subcellular location">
    <subcellularLocation>
        <location evidence="10">Cell membrane</location>
    </subcellularLocation>
</comment>
<dbReference type="Proteomes" id="UP000186406">
    <property type="component" value="Unassembled WGS sequence"/>
</dbReference>
<dbReference type="InterPro" id="IPR007507">
    <property type="entry name" value="Glycos_transf_N"/>
</dbReference>
<dbReference type="InterPro" id="IPR038107">
    <property type="entry name" value="Glycos_transf_N_sf"/>
</dbReference>